<keyword evidence="2" id="KW-0472">Membrane</keyword>
<dbReference type="SUPFAM" id="SSF52540">
    <property type="entry name" value="P-loop containing nucleoside triphosphate hydrolases"/>
    <property type="match status" value="1"/>
</dbReference>
<feature type="transmembrane region" description="Helical" evidence="2">
    <location>
        <begin position="409"/>
        <end position="430"/>
    </location>
</feature>
<proteinExistence type="predicted"/>
<dbReference type="CDD" id="cd00882">
    <property type="entry name" value="Ras_like_GTPase"/>
    <property type="match status" value="1"/>
</dbReference>
<evidence type="ECO:0000313" key="4">
    <source>
        <dbReference type="EMBL" id="CAA9891790.1"/>
    </source>
</evidence>
<evidence type="ECO:0000256" key="2">
    <source>
        <dbReference type="SAM" id="Phobius"/>
    </source>
</evidence>
<dbReference type="Pfam" id="PF01926">
    <property type="entry name" value="MMR_HSR1"/>
    <property type="match status" value="1"/>
</dbReference>
<dbReference type="RefSeq" id="WP_174626619.1">
    <property type="nucleotide sequence ID" value="NZ_CADCXN010000080.1"/>
</dbReference>
<dbReference type="GO" id="GO:0005525">
    <property type="term" value="F:GTP binding"/>
    <property type="evidence" value="ECO:0007669"/>
    <property type="project" value="InterPro"/>
</dbReference>
<evidence type="ECO:0000259" key="3">
    <source>
        <dbReference type="Pfam" id="PF01926"/>
    </source>
</evidence>
<dbReference type="EMBL" id="CADCXN010000080">
    <property type="protein sequence ID" value="CAA9891790.1"/>
    <property type="molecule type" value="Genomic_DNA"/>
</dbReference>
<dbReference type="Proteomes" id="UP000494216">
    <property type="component" value="Unassembled WGS sequence"/>
</dbReference>
<gene>
    <name evidence="4" type="ORF">METHB2_50061</name>
</gene>
<keyword evidence="1" id="KW-0175">Coiled coil</keyword>
<feature type="coiled-coil region" evidence="1">
    <location>
        <begin position="240"/>
        <end position="267"/>
    </location>
</feature>
<reference evidence="4 5" key="1">
    <citation type="submission" date="2020-02" db="EMBL/GenBank/DDBJ databases">
        <authorList>
            <person name="Hogendoorn C."/>
        </authorList>
    </citation>
    <scope>NUCLEOTIDE SEQUENCE [LARGE SCALE GENOMIC DNA]</scope>
    <source>
        <strain evidence="4">METHB21</strain>
    </source>
</reference>
<keyword evidence="2" id="KW-0812">Transmembrane</keyword>
<comment type="caution">
    <text evidence="4">The sequence shown here is derived from an EMBL/GenBank/DDBJ whole genome shotgun (WGS) entry which is preliminary data.</text>
</comment>
<accession>A0A8S0XK45</accession>
<feature type="domain" description="G" evidence="3">
    <location>
        <begin position="54"/>
        <end position="185"/>
    </location>
</feature>
<dbReference type="AlphaFoldDB" id="A0A8S0XK45"/>
<keyword evidence="5" id="KW-1185">Reference proteome</keyword>
<dbReference type="InterPro" id="IPR006073">
    <property type="entry name" value="GTP-bd"/>
</dbReference>
<sequence length="539" mass="60865">MAYDYSDLVEKTKRWAAQACNSGWLNKESGQLENLDARTPNDLFNHSDARPLIVAFMGGTGVGKSSLLNRLAGKAIARTGIERPTSREVTLFHHRSVAIQHLPANLPLASITIAQHDDEAKKNIIWIDMPDFDSIEQSNKQLVLQWLPHIDVLIYVVSPERYKDEKAWRLLLAEGARHAWLFVLNQWDLGQAEQYEDFKLQLHKAGFVEPIIFRTACIEGGQADEFAALQATILSLATKNTIMELEQRSLEIRKNELKQKLQSYRRLLGSEPALQQMPGLWHEQWQHAANQLQQGFAWPIQQLASYYAEHAADLVTIPSTSRYSSAKTEAGLWDEWAQARFDDALDEFIISAGQLDIPVAPLKNQLAPLRRKAAKIIQTQSELAARQALVNPGNVLHRGFLKFVRLCEIVLPFAAICWVGYQVFIGYYRSNMSNVNYLGADFAIHSTLLIAITWLTPYFILKKLKPSLEKSALRGLHKGLTNAMSLIDSEVTQVLENTRHEHAEQVKQISAIMKHCEVTDSTRQLPTGSNTPLTRMLTS</sequence>
<protein>
    <submittedName>
        <fullName evidence="4">50S ribosome-binding GTPase</fullName>
    </submittedName>
</protein>
<organism evidence="4 5">
    <name type="scientific">Candidatus Methylobacter favarea</name>
    <dbReference type="NCBI Taxonomy" id="2707345"/>
    <lineage>
        <taxon>Bacteria</taxon>
        <taxon>Pseudomonadati</taxon>
        <taxon>Pseudomonadota</taxon>
        <taxon>Gammaproteobacteria</taxon>
        <taxon>Methylococcales</taxon>
        <taxon>Methylococcaceae</taxon>
        <taxon>Methylobacter</taxon>
    </lineage>
</organism>
<evidence type="ECO:0000313" key="5">
    <source>
        <dbReference type="Proteomes" id="UP000494216"/>
    </source>
</evidence>
<feature type="transmembrane region" description="Helical" evidence="2">
    <location>
        <begin position="442"/>
        <end position="461"/>
    </location>
</feature>
<evidence type="ECO:0000256" key="1">
    <source>
        <dbReference type="SAM" id="Coils"/>
    </source>
</evidence>
<name>A0A8S0XK45_9GAMM</name>
<keyword evidence="2" id="KW-1133">Transmembrane helix</keyword>
<dbReference type="Gene3D" id="3.40.50.300">
    <property type="entry name" value="P-loop containing nucleotide triphosphate hydrolases"/>
    <property type="match status" value="1"/>
</dbReference>
<dbReference type="InterPro" id="IPR027417">
    <property type="entry name" value="P-loop_NTPase"/>
</dbReference>